<gene>
    <name evidence="1" type="ORF">SLEP1_g58173</name>
</gene>
<name>A0AAV5MRR4_9ROSI</name>
<reference evidence="1 2" key="1">
    <citation type="journal article" date="2021" name="Commun. Biol.">
        <title>The genome of Shorea leprosula (Dipterocarpaceae) highlights the ecological relevance of drought in aseasonal tropical rainforests.</title>
        <authorList>
            <person name="Ng K.K.S."/>
            <person name="Kobayashi M.J."/>
            <person name="Fawcett J.A."/>
            <person name="Hatakeyama M."/>
            <person name="Paape T."/>
            <person name="Ng C.H."/>
            <person name="Ang C.C."/>
            <person name="Tnah L.H."/>
            <person name="Lee C.T."/>
            <person name="Nishiyama T."/>
            <person name="Sese J."/>
            <person name="O'Brien M.J."/>
            <person name="Copetti D."/>
            <person name="Mohd Noor M.I."/>
            <person name="Ong R.C."/>
            <person name="Putra M."/>
            <person name="Sireger I.Z."/>
            <person name="Indrioko S."/>
            <person name="Kosugi Y."/>
            <person name="Izuno A."/>
            <person name="Isagi Y."/>
            <person name="Lee S.L."/>
            <person name="Shimizu K.K."/>
        </authorList>
    </citation>
    <scope>NUCLEOTIDE SEQUENCE [LARGE SCALE GENOMIC DNA]</scope>
    <source>
        <strain evidence="1">214</strain>
    </source>
</reference>
<protein>
    <submittedName>
        <fullName evidence="1">Uncharacterized protein</fullName>
    </submittedName>
</protein>
<comment type="caution">
    <text evidence="1">The sequence shown here is derived from an EMBL/GenBank/DDBJ whole genome shotgun (WGS) entry which is preliminary data.</text>
</comment>
<sequence length="48" mass="5533">MTYTTLDIKEASKCAIWYCDPLDLKQVQFSGQDLYIRVSAADSVNMWN</sequence>
<keyword evidence="2" id="KW-1185">Reference proteome</keyword>
<dbReference type="AlphaFoldDB" id="A0AAV5MRR4"/>
<organism evidence="1 2">
    <name type="scientific">Rubroshorea leprosula</name>
    <dbReference type="NCBI Taxonomy" id="152421"/>
    <lineage>
        <taxon>Eukaryota</taxon>
        <taxon>Viridiplantae</taxon>
        <taxon>Streptophyta</taxon>
        <taxon>Embryophyta</taxon>
        <taxon>Tracheophyta</taxon>
        <taxon>Spermatophyta</taxon>
        <taxon>Magnoliopsida</taxon>
        <taxon>eudicotyledons</taxon>
        <taxon>Gunneridae</taxon>
        <taxon>Pentapetalae</taxon>
        <taxon>rosids</taxon>
        <taxon>malvids</taxon>
        <taxon>Malvales</taxon>
        <taxon>Dipterocarpaceae</taxon>
        <taxon>Rubroshorea</taxon>
    </lineage>
</organism>
<proteinExistence type="predicted"/>
<evidence type="ECO:0000313" key="1">
    <source>
        <dbReference type="EMBL" id="GKV51528.1"/>
    </source>
</evidence>
<evidence type="ECO:0000313" key="2">
    <source>
        <dbReference type="Proteomes" id="UP001054252"/>
    </source>
</evidence>
<accession>A0AAV5MRR4</accession>
<dbReference type="Proteomes" id="UP001054252">
    <property type="component" value="Unassembled WGS sequence"/>
</dbReference>
<dbReference type="EMBL" id="BPVZ01000508">
    <property type="protein sequence ID" value="GKV51528.1"/>
    <property type="molecule type" value="Genomic_DNA"/>
</dbReference>